<dbReference type="OrthoDB" id="958015at2"/>
<organism evidence="2 3">
    <name type="scientific">Arcticibacterium luteifluviistationis</name>
    <dbReference type="NCBI Taxonomy" id="1784714"/>
    <lineage>
        <taxon>Bacteria</taxon>
        <taxon>Pseudomonadati</taxon>
        <taxon>Bacteroidota</taxon>
        <taxon>Cytophagia</taxon>
        <taxon>Cytophagales</taxon>
        <taxon>Leadbetterellaceae</taxon>
        <taxon>Arcticibacterium</taxon>
    </lineage>
</organism>
<name>A0A2Z4G9J6_9BACT</name>
<evidence type="ECO:0000313" key="2">
    <source>
        <dbReference type="EMBL" id="AWV97856.1"/>
    </source>
</evidence>
<keyword evidence="1" id="KW-0732">Signal</keyword>
<evidence type="ECO:0000256" key="1">
    <source>
        <dbReference type="SAM" id="SignalP"/>
    </source>
</evidence>
<sequence>MIRNLLTSLVLLLAIACSSESSNETDEVLGSQDNVNIPASVEDIINEMLGSGDKTIRGFDLGDSISTVKTYENLEQFEETQELLGYTFEISEFEIVDVLYLHDASDVINEVQLDIYLDSDSTSNEIIDALSLHFTQKYGKPVLEKNQNTWSINALDKVTIEDITSTLDRGLQVRFKRSL</sequence>
<dbReference type="RefSeq" id="WP_111370958.1">
    <property type="nucleotide sequence ID" value="NZ_CP029480.1"/>
</dbReference>
<evidence type="ECO:0008006" key="4">
    <source>
        <dbReference type="Google" id="ProtNLM"/>
    </source>
</evidence>
<keyword evidence="3" id="KW-1185">Reference proteome</keyword>
<accession>A0A2Z4G9J6</accession>
<dbReference type="KEGG" id="als:DJ013_06610"/>
<evidence type="ECO:0000313" key="3">
    <source>
        <dbReference type="Proteomes" id="UP000249873"/>
    </source>
</evidence>
<proteinExistence type="predicted"/>
<dbReference type="PROSITE" id="PS51257">
    <property type="entry name" value="PROKAR_LIPOPROTEIN"/>
    <property type="match status" value="1"/>
</dbReference>
<protein>
    <recommendedName>
        <fullName evidence="4">Lipoprotein</fullName>
    </recommendedName>
</protein>
<gene>
    <name evidence="2" type="ORF">DJ013_06610</name>
</gene>
<dbReference type="EMBL" id="CP029480">
    <property type="protein sequence ID" value="AWV97856.1"/>
    <property type="molecule type" value="Genomic_DNA"/>
</dbReference>
<feature type="chain" id="PRO_5016406723" description="Lipoprotein" evidence="1">
    <location>
        <begin position="24"/>
        <end position="179"/>
    </location>
</feature>
<dbReference type="AlphaFoldDB" id="A0A2Z4G9J6"/>
<feature type="signal peptide" evidence="1">
    <location>
        <begin position="1"/>
        <end position="23"/>
    </location>
</feature>
<reference evidence="2 3" key="1">
    <citation type="submission" date="2018-05" db="EMBL/GenBank/DDBJ databases">
        <title>Complete genome sequence of Arcticibacterium luteifluviistationis SM1504T, a cytophagaceae bacterium isolated from Arctic surface seawater.</title>
        <authorList>
            <person name="Li Y."/>
            <person name="Qin Q.-L."/>
        </authorList>
    </citation>
    <scope>NUCLEOTIDE SEQUENCE [LARGE SCALE GENOMIC DNA]</scope>
    <source>
        <strain evidence="2 3">SM1504</strain>
    </source>
</reference>
<dbReference type="Proteomes" id="UP000249873">
    <property type="component" value="Chromosome"/>
</dbReference>